<evidence type="ECO:0000313" key="1">
    <source>
        <dbReference type="EMBL" id="EYE87238.1"/>
    </source>
</evidence>
<sequence length="89" mass="10269">MPQVVKNYTFSLPIELLDRLKNYSNDGYVSSVNSAVKEAIELYVKSVEKQKLYKEMQAAAQDPLFMSDIQDVMNDFSYTDFEAIKETDK</sequence>
<name>A0A017RR47_9CLOT</name>
<organism evidence="1 2">
    <name type="scientific">Fervidicella metallireducens AeB</name>
    <dbReference type="NCBI Taxonomy" id="1403537"/>
    <lineage>
        <taxon>Bacteria</taxon>
        <taxon>Bacillati</taxon>
        <taxon>Bacillota</taxon>
        <taxon>Clostridia</taxon>
        <taxon>Eubacteriales</taxon>
        <taxon>Clostridiaceae</taxon>
        <taxon>Fervidicella</taxon>
    </lineage>
</organism>
<accession>A0A017RR47</accession>
<gene>
    <name evidence="1" type="ORF">Q428_14370</name>
</gene>
<proteinExistence type="predicted"/>
<dbReference type="RefSeq" id="WP_035381772.1">
    <property type="nucleotide sequence ID" value="NZ_AZQP01000085.1"/>
</dbReference>
<evidence type="ECO:0008006" key="3">
    <source>
        <dbReference type="Google" id="ProtNLM"/>
    </source>
</evidence>
<dbReference type="AlphaFoldDB" id="A0A017RR47"/>
<dbReference type="Proteomes" id="UP000019681">
    <property type="component" value="Unassembled WGS sequence"/>
</dbReference>
<keyword evidence="2" id="KW-1185">Reference proteome</keyword>
<reference evidence="1 2" key="1">
    <citation type="journal article" date="2014" name="Genome Announc.">
        <title>Draft Genome Sequence of Fervidicella metallireducens Strain AeBT, an Iron-Reducing Thermoanaerobe from the Great Artesian Basin.</title>
        <authorList>
            <person name="Patel B.K."/>
        </authorList>
    </citation>
    <scope>NUCLEOTIDE SEQUENCE [LARGE SCALE GENOMIC DNA]</scope>
    <source>
        <strain evidence="1 2">AeB</strain>
    </source>
</reference>
<dbReference type="OrthoDB" id="2084665at2"/>
<dbReference type="EMBL" id="AZQP01000085">
    <property type="protein sequence ID" value="EYE87238.1"/>
    <property type="molecule type" value="Genomic_DNA"/>
</dbReference>
<comment type="caution">
    <text evidence="1">The sequence shown here is derived from an EMBL/GenBank/DDBJ whole genome shotgun (WGS) entry which is preliminary data.</text>
</comment>
<evidence type="ECO:0000313" key="2">
    <source>
        <dbReference type="Proteomes" id="UP000019681"/>
    </source>
</evidence>
<protein>
    <recommendedName>
        <fullName evidence="3">CopG family transcriptional regulator</fullName>
    </recommendedName>
</protein>